<protein>
    <submittedName>
        <fullName evidence="1">Uncharacterized protein</fullName>
    </submittedName>
</protein>
<reference evidence="1 2" key="1">
    <citation type="journal article" date="2019" name="Commun. Biol.">
        <title>The bagworm genome reveals a unique fibroin gene that provides high tensile strength.</title>
        <authorList>
            <person name="Kono N."/>
            <person name="Nakamura H."/>
            <person name="Ohtoshi R."/>
            <person name="Tomita M."/>
            <person name="Numata K."/>
            <person name="Arakawa K."/>
        </authorList>
    </citation>
    <scope>NUCLEOTIDE SEQUENCE [LARGE SCALE GENOMIC DNA]</scope>
</reference>
<dbReference type="Proteomes" id="UP000299102">
    <property type="component" value="Unassembled WGS sequence"/>
</dbReference>
<sequence>MKIHLRYCHQSGDNGRRLDVLPAAGATALTRLVSIAYGPTATVEERVRRVTPARPELCTLTAARAAPGYGWILRAPPRRHPTGDEL</sequence>
<comment type="caution">
    <text evidence="1">The sequence shown here is derived from an EMBL/GenBank/DDBJ whole genome shotgun (WGS) entry which is preliminary data.</text>
</comment>
<evidence type="ECO:0000313" key="1">
    <source>
        <dbReference type="EMBL" id="GBP95148.1"/>
    </source>
</evidence>
<organism evidence="1 2">
    <name type="scientific">Eumeta variegata</name>
    <name type="common">Bagworm moth</name>
    <name type="synonym">Eumeta japonica</name>
    <dbReference type="NCBI Taxonomy" id="151549"/>
    <lineage>
        <taxon>Eukaryota</taxon>
        <taxon>Metazoa</taxon>
        <taxon>Ecdysozoa</taxon>
        <taxon>Arthropoda</taxon>
        <taxon>Hexapoda</taxon>
        <taxon>Insecta</taxon>
        <taxon>Pterygota</taxon>
        <taxon>Neoptera</taxon>
        <taxon>Endopterygota</taxon>
        <taxon>Lepidoptera</taxon>
        <taxon>Glossata</taxon>
        <taxon>Ditrysia</taxon>
        <taxon>Tineoidea</taxon>
        <taxon>Psychidae</taxon>
        <taxon>Oiketicinae</taxon>
        <taxon>Eumeta</taxon>
    </lineage>
</organism>
<proteinExistence type="predicted"/>
<gene>
    <name evidence="1" type="ORF">EVAR_100184_1</name>
</gene>
<accession>A0A4C2A4Z4</accession>
<keyword evidence="2" id="KW-1185">Reference proteome</keyword>
<name>A0A4C2A4Z4_EUMVA</name>
<evidence type="ECO:0000313" key="2">
    <source>
        <dbReference type="Proteomes" id="UP000299102"/>
    </source>
</evidence>
<dbReference type="EMBL" id="BGZK01002589">
    <property type="protein sequence ID" value="GBP95148.1"/>
    <property type="molecule type" value="Genomic_DNA"/>
</dbReference>
<dbReference type="AlphaFoldDB" id="A0A4C2A4Z4"/>